<protein>
    <recommendedName>
        <fullName evidence="3">SPOR domain-containing protein</fullName>
    </recommendedName>
</protein>
<keyword evidence="2" id="KW-1185">Reference proteome</keyword>
<evidence type="ECO:0008006" key="3">
    <source>
        <dbReference type="Google" id="ProtNLM"/>
    </source>
</evidence>
<gene>
    <name evidence="1" type="ORF">KDU71_17230</name>
</gene>
<dbReference type="AlphaFoldDB" id="A0A941IYT0"/>
<reference evidence="1" key="1">
    <citation type="journal article" date="2018" name="Int. J. Syst. Evol. Microbiol.">
        <title>Carboxylicivirga sediminis sp. nov., isolated from coastal sediment.</title>
        <authorList>
            <person name="Wang F.Q."/>
            <person name="Ren L.H."/>
            <person name="Zou R.J."/>
            <person name="Sun Y.Z."/>
            <person name="Liu X.J."/>
            <person name="Jiang F."/>
            <person name="Liu L.J."/>
        </authorList>
    </citation>
    <scope>NUCLEOTIDE SEQUENCE</scope>
    <source>
        <strain evidence="1">JR1</strain>
    </source>
</reference>
<accession>A0A941IYT0</accession>
<dbReference type="Proteomes" id="UP000679220">
    <property type="component" value="Unassembled WGS sequence"/>
</dbReference>
<dbReference type="EMBL" id="JAGTAR010000030">
    <property type="protein sequence ID" value="MBR8537315.1"/>
    <property type="molecule type" value="Genomic_DNA"/>
</dbReference>
<organism evidence="1 2">
    <name type="scientific">Carboxylicivirga sediminis</name>
    <dbReference type="NCBI Taxonomy" id="2006564"/>
    <lineage>
        <taxon>Bacteria</taxon>
        <taxon>Pseudomonadati</taxon>
        <taxon>Bacteroidota</taxon>
        <taxon>Bacteroidia</taxon>
        <taxon>Marinilabiliales</taxon>
        <taxon>Marinilabiliaceae</taxon>
        <taxon>Carboxylicivirga</taxon>
    </lineage>
</organism>
<evidence type="ECO:0000313" key="2">
    <source>
        <dbReference type="Proteomes" id="UP000679220"/>
    </source>
</evidence>
<name>A0A941IYT0_9BACT</name>
<comment type="caution">
    <text evidence="1">The sequence shown here is derived from an EMBL/GenBank/DDBJ whole genome shotgun (WGS) entry which is preliminary data.</text>
</comment>
<evidence type="ECO:0000313" key="1">
    <source>
        <dbReference type="EMBL" id="MBR8537315.1"/>
    </source>
</evidence>
<sequence>MNKPVFIAICTLVYIFSSSVKADNNELKKILSSKEIKRIESAEKLIAKGDALLKETQEIEDEINTLKDAEGRIKTGKINKRNKKVAEIKVKASLYYQDGYKRYIDVLDDHIRDYDKSGNSQASQARDDVRALEKKARKLYNKAENKPSAEKMIEFIELAQDNQKKAIDIHSKCIINLSEVAVDAEELVVVEEVAMQDTVATAEMPVDELVIATIDTLETQTVAQSVISDLPEGEGPPAPLTVPVVISTAGVSTDALAADSALVAEMVVAEQIEAEVPEETPALYPDVFFTIQIMADKKPASNEQLKAIYSGQKEVIEMNINDWYKYSVGRYQNLDNAKADMQVENIKGFIVAYNKNERISVKEAETLLNGN</sequence>
<proteinExistence type="predicted"/>
<reference evidence="1" key="2">
    <citation type="submission" date="2021-04" db="EMBL/GenBank/DDBJ databases">
        <authorList>
            <person name="Zhang T."/>
            <person name="Zhang Y."/>
            <person name="Lu D."/>
            <person name="Zuo D."/>
            <person name="Du Z."/>
        </authorList>
    </citation>
    <scope>NUCLEOTIDE SEQUENCE</scope>
    <source>
        <strain evidence="1">JR1</strain>
    </source>
</reference>
<dbReference type="RefSeq" id="WP_212192340.1">
    <property type="nucleotide sequence ID" value="NZ_JAGTAR010000030.1"/>
</dbReference>